<dbReference type="EMBL" id="CM046103">
    <property type="protein sequence ID" value="KAI8427495.1"/>
    <property type="molecule type" value="Genomic_DNA"/>
</dbReference>
<name>A0ACC0JU49_CHOFU</name>
<evidence type="ECO:0000313" key="2">
    <source>
        <dbReference type="Proteomes" id="UP001064048"/>
    </source>
</evidence>
<comment type="caution">
    <text evidence="1">The sequence shown here is derived from an EMBL/GenBank/DDBJ whole genome shotgun (WGS) entry which is preliminary data.</text>
</comment>
<protein>
    <submittedName>
        <fullName evidence="1">Uncharacterized protein</fullName>
    </submittedName>
</protein>
<dbReference type="Proteomes" id="UP001064048">
    <property type="component" value="Chromosome 3"/>
</dbReference>
<proteinExistence type="predicted"/>
<organism evidence="1 2">
    <name type="scientific">Choristoneura fumiferana</name>
    <name type="common">Spruce budworm moth</name>
    <name type="synonym">Archips fumiferana</name>
    <dbReference type="NCBI Taxonomy" id="7141"/>
    <lineage>
        <taxon>Eukaryota</taxon>
        <taxon>Metazoa</taxon>
        <taxon>Ecdysozoa</taxon>
        <taxon>Arthropoda</taxon>
        <taxon>Hexapoda</taxon>
        <taxon>Insecta</taxon>
        <taxon>Pterygota</taxon>
        <taxon>Neoptera</taxon>
        <taxon>Endopterygota</taxon>
        <taxon>Lepidoptera</taxon>
        <taxon>Glossata</taxon>
        <taxon>Ditrysia</taxon>
        <taxon>Tortricoidea</taxon>
        <taxon>Tortricidae</taxon>
        <taxon>Tortricinae</taxon>
        <taxon>Choristoneura</taxon>
    </lineage>
</organism>
<sequence>MKVYSIVGNKKKVTMETNATRLKVVGNNCVIIVKYNHGHIEVIGNDCKVDVVDNYGTINLVGGSGLVTISKRFKNDDVQMLGHSCHLLVDGKEKSAFDAAFTSQLSPFSKNLDDVIESIFTFVMR</sequence>
<evidence type="ECO:0000313" key="1">
    <source>
        <dbReference type="EMBL" id="KAI8427495.1"/>
    </source>
</evidence>
<keyword evidence="2" id="KW-1185">Reference proteome</keyword>
<gene>
    <name evidence="1" type="ORF">MSG28_002027</name>
</gene>
<reference evidence="1 2" key="1">
    <citation type="journal article" date="2022" name="Genome Biol. Evol.">
        <title>The Spruce Budworm Genome: Reconstructing the Evolutionary History of Antifreeze Proteins.</title>
        <authorList>
            <person name="Beliveau C."/>
            <person name="Gagne P."/>
            <person name="Picq S."/>
            <person name="Vernygora O."/>
            <person name="Keeling C.I."/>
            <person name="Pinkney K."/>
            <person name="Doucet D."/>
            <person name="Wen F."/>
            <person name="Johnston J.S."/>
            <person name="Maaroufi H."/>
            <person name="Boyle B."/>
            <person name="Laroche J."/>
            <person name="Dewar K."/>
            <person name="Juretic N."/>
            <person name="Blackburn G."/>
            <person name="Nisole A."/>
            <person name="Brunet B."/>
            <person name="Brandao M."/>
            <person name="Lumley L."/>
            <person name="Duan J."/>
            <person name="Quan G."/>
            <person name="Lucarotti C.J."/>
            <person name="Roe A.D."/>
            <person name="Sperling F.A.H."/>
            <person name="Levesque R.C."/>
            <person name="Cusson M."/>
        </authorList>
    </citation>
    <scope>NUCLEOTIDE SEQUENCE [LARGE SCALE GENOMIC DNA]</scope>
    <source>
        <strain evidence="1">Glfc:IPQL:Cfum</strain>
    </source>
</reference>
<accession>A0ACC0JU49</accession>